<feature type="region of interest" description="Disordered" evidence="2">
    <location>
        <begin position="551"/>
        <end position="587"/>
    </location>
</feature>
<dbReference type="InterPro" id="IPR035979">
    <property type="entry name" value="RBD_domain_sf"/>
</dbReference>
<dbReference type="GO" id="GO:0005681">
    <property type="term" value="C:spliceosomal complex"/>
    <property type="evidence" value="ECO:0007669"/>
    <property type="project" value="TreeGrafter"/>
</dbReference>
<accession>A0A4E0R0R7</accession>
<gene>
    <name evidence="5" type="ORF">D915_009651</name>
</gene>
<dbReference type="PROSITE" id="PS51025">
    <property type="entry name" value="PWI"/>
    <property type="match status" value="1"/>
</dbReference>
<dbReference type="InterPro" id="IPR002483">
    <property type="entry name" value="PWI_dom"/>
</dbReference>
<sequence length="1097" mass="123431">MYPHGSYFGIAPSYYGFMGVTAVGMPPPLAAVAPTVPPTAGIGTVSNAVTTATPTSTTQSETQPAQYVREKPPVTTVFVGNISERASDQLMKALLMRCGNMLTWKRVQGASGKLQAFGFCEYEDPESTMRCVRLLNGFALGEKKLLVKVDPKTEDLLAEYRKKKEKTGEEGTLGATAEEVDSSTQRDDDGVKAALQAIVKENESLLDGSESPRNKENYSEGPRHLKEDQNESATRRVKPRDNERSSGLQLYSSYVDGDRRDYRRDKSRRSRSRSPDGKRSRGKSQVLDEEEEAIRKKLERKLREKEESYQKVGSHQISLRLKQWESRERKKTAEYDHEREHERRRQKELQVEAQRLREFFEDYNDDVEDPKYYRGSALHQRLKDREIEEAADERDRQKEIEQIQAARRKLIEEGDPDAESIIVQMEQKMQEHLRKRLNVEGSTEPYTGVSDSDTEDGDNIDEQSSHKEPASSSAVEDEQQEEGGMKPDELTRNSPALSTDPNENDKQAQSQFTTEFMPTPTDEASVSLSKDGSSTFLFAMSTAEPVVRKKAAAFADEEPEDKPKKHTLSWLPPSAFKSSTEPASDYQNGADSSALVASLSADEKKGMIKRLIDSIPTSKKDLFSFPIDWDMVDENFVNTRIKPWVDKKIISYIGEAEATLSNFICDQVVRRNPPERILSEVAMLDGELNYLEDPSKTPNSFMRLLRNLWCTHLCDSISCKNPYRYTPVDGVGFRKSCRALEWRFDLLTEIPFYVGLPLSLSLVYLDPTLALCASFPLLLLAFVFLYHMLENALVYARNEPSYSRMLYESPSSHGFTTWELVTLHPSGQSGPSVVGFLLLIDDTVVRANSPTVLVLHGNAGNAGHRLKFCQLLMKSVQCNVFIIDYRGFGRSTGIPSEEGLYADARSALEFLHDRSDLAADKLFLFGRSLGGAVAIHLVTNYPDLPVRGVMVENTFTSLPAVAQTIFGSSLSTAARFLLPTYFFINRYPSLDSLLVYNSHCRRKSLPSFLFLSGDADDIVPPKMMHELYQAYANTQSEDCPPQIFSPSSFLRDGRHGLVIFSEGKHNCTWLCPNWPGVVDRFVQETLDGSVSYCQTTV</sequence>
<feature type="region of interest" description="Disordered" evidence="2">
    <location>
        <begin position="202"/>
        <end position="292"/>
    </location>
</feature>
<keyword evidence="1" id="KW-0694">RNA-binding</keyword>
<feature type="compositionally biased region" description="Basic and acidic residues" evidence="2">
    <location>
        <begin position="299"/>
        <end position="309"/>
    </location>
</feature>
<dbReference type="Gene3D" id="1.20.1390.10">
    <property type="entry name" value="PWI domain"/>
    <property type="match status" value="1"/>
</dbReference>
<dbReference type="GO" id="GO:0000381">
    <property type="term" value="P:regulation of alternative mRNA splicing, via spliceosome"/>
    <property type="evidence" value="ECO:0007669"/>
    <property type="project" value="TreeGrafter"/>
</dbReference>
<evidence type="ECO:0000259" key="4">
    <source>
        <dbReference type="PROSITE" id="PS51025"/>
    </source>
</evidence>
<dbReference type="Proteomes" id="UP000230066">
    <property type="component" value="Unassembled WGS sequence"/>
</dbReference>
<dbReference type="PANTHER" id="PTHR18806">
    <property type="entry name" value="RBM25 PROTEIN"/>
    <property type="match status" value="1"/>
</dbReference>
<dbReference type="InterPro" id="IPR012677">
    <property type="entry name" value="Nucleotide-bd_a/b_plait_sf"/>
</dbReference>
<name>A0A4E0R0R7_FASHE</name>
<dbReference type="Gene3D" id="3.30.70.330">
    <property type="match status" value="1"/>
</dbReference>
<protein>
    <submittedName>
        <fullName evidence="5">RNA-binding protein 25</fullName>
    </submittedName>
</protein>
<feature type="compositionally biased region" description="Polar residues" evidence="2">
    <location>
        <begin position="440"/>
        <end position="451"/>
    </location>
</feature>
<dbReference type="Pfam" id="PF12146">
    <property type="entry name" value="Hydrolase_4"/>
    <property type="match status" value="1"/>
</dbReference>
<feature type="compositionally biased region" description="Acidic residues" evidence="2">
    <location>
        <begin position="452"/>
        <end position="461"/>
    </location>
</feature>
<evidence type="ECO:0000256" key="2">
    <source>
        <dbReference type="SAM" id="MobiDB-lite"/>
    </source>
</evidence>
<dbReference type="PANTHER" id="PTHR18806:SF4">
    <property type="entry name" value="RNA-BINDING PROTEIN 25"/>
    <property type="match status" value="1"/>
</dbReference>
<feature type="domain" description="PWI" evidence="4">
    <location>
        <begin position="620"/>
        <end position="704"/>
    </location>
</feature>
<keyword evidence="6" id="KW-1185">Reference proteome</keyword>
<feature type="compositionally biased region" description="Basic and acidic residues" evidence="2">
    <location>
        <begin position="210"/>
        <end position="229"/>
    </location>
</feature>
<feature type="region of interest" description="Disordered" evidence="2">
    <location>
        <begin position="323"/>
        <end position="346"/>
    </location>
</feature>
<comment type="caution">
    <text evidence="5">The sequence shown here is derived from an EMBL/GenBank/DDBJ whole genome shotgun (WGS) entry which is preliminary data.</text>
</comment>
<feature type="compositionally biased region" description="Polar residues" evidence="2">
    <location>
        <begin position="576"/>
        <end position="587"/>
    </location>
</feature>
<dbReference type="InterPro" id="IPR029058">
    <property type="entry name" value="AB_hydrolase_fold"/>
</dbReference>
<dbReference type="CDD" id="cd12446">
    <property type="entry name" value="RRM_RBM25"/>
    <property type="match status" value="1"/>
</dbReference>
<organism evidence="5 6">
    <name type="scientific">Fasciola hepatica</name>
    <name type="common">Liver fluke</name>
    <dbReference type="NCBI Taxonomy" id="6192"/>
    <lineage>
        <taxon>Eukaryota</taxon>
        <taxon>Metazoa</taxon>
        <taxon>Spiralia</taxon>
        <taxon>Lophotrochozoa</taxon>
        <taxon>Platyhelminthes</taxon>
        <taxon>Trematoda</taxon>
        <taxon>Digenea</taxon>
        <taxon>Plagiorchiida</taxon>
        <taxon>Echinostomata</taxon>
        <taxon>Echinostomatoidea</taxon>
        <taxon>Fasciolidae</taxon>
        <taxon>Fasciola</taxon>
    </lineage>
</organism>
<dbReference type="AlphaFoldDB" id="A0A4E0R0R7"/>
<dbReference type="SUPFAM" id="SSF53474">
    <property type="entry name" value="alpha/beta-Hydrolases"/>
    <property type="match status" value="1"/>
</dbReference>
<dbReference type="PROSITE" id="PS50102">
    <property type="entry name" value="RRM"/>
    <property type="match status" value="1"/>
</dbReference>
<dbReference type="GO" id="GO:0003729">
    <property type="term" value="F:mRNA binding"/>
    <property type="evidence" value="ECO:0007669"/>
    <property type="project" value="TreeGrafter"/>
</dbReference>
<dbReference type="SMART" id="SM00360">
    <property type="entry name" value="RRM"/>
    <property type="match status" value="1"/>
</dbReference>
<dbReference type="InterPro" id="IPR000504">
    <property type="entry name" value="RRM_dom"/>
</dbReference>
<feature type="region of interest" description="Disordered" evidence="2">
    <location>
        <begin position="433"/>
        <end position="528"/>
    </location>
</feature>
<dbReference type="InterPro" id="IPR034268">
    <property type="entry name" value="RBM25_RRM"/>
</dbReference>
<dbReference type="InterPro" id="IPR052768">
    <property type="entry name" value="RBM25"/>
</dbReference>
<feature type="region of interest" description="Disordered" evidence="2">
    <location>
        <begin position="299"/>
        <end position="318"/>
    </location>
</feature>
<feature type="region of interest" description="Disordered" evidence="2">
    <location>
        <begin position="407"/>
        <end position="426"/>
    </location>
</feature>
<dbReference type="Pfam" id="PF00076">
    <property type="entry name" value="RRM_1"/>
    <property type="match status" value="1"/>
</dbReference>
<dbReference type="InterPro" id="IPR022742">
    <property type="entry name" value="Hydrolase_4"/>
</dbReference>
<dbReference type="SMART" id="SM00311">
    <property type="entry name" value="PWI"/>
    <property type="match status" value="1"/>
</dbReference>
<proteinExistence type="predicted"/>
<dbReference type="SUPFAM" id="SSF54928">
    <property type="entry name" value="RNA-binding domain, RBD"/>
    <property type="match status" value="1"/>
</dbReference>
<reference evidence="5" key="1">
    <citation type="submission" date="2019-03" db="EMBL/GenBank/DDBJ databases">
        <title>Improved annotation for the trematode Fasciola hepatica.</title>
        <authorList>
            <person name="Choi Y.-J."/>
            <person name="Martin J."/>
            <person name="Mitreva M."/>
        </authorList>
    </citation>
    <scope>NUCLEOTIDE SEQUENCE [LARGE SCALE GENOMIC DNA]</scope>
</reference>
<evidence type="ECO:0000313" key="6">
    <source>
        <dbReference type="Proteomes" id="UP000230066"/>
    </source>
</evidence>
<feature type="compositionally biased region" description="Polar residues" evidence="2">
    <location>
        <begin position="492"/>
        <end position="528"/>
    </location>
</feature>
<dbReference type="EMBL" id="JXXN02006247">
    <property type="protein sequence ID" value="THD19506.1"/>
    <property type="molecule type" value="Genomic_DNA"/>
</dbReference>
<feature type="domain" description="RRM" evidence="3">
    <location>
        <begin position="75"/>
        <end position="152"/>
    </location>
</feature>
<dbReference type="Gene3D" id="3.40.50.1820">
    <property type="entry name" value="alpha/beta hydrolase"/>
    <property type="match status" value="1"/>
</dbReference>
<evidence type="ECO:0000259" key="3">
    <source>
        <dbReference type="PROSITE" id="PS50102"/>
    </source>
</evidence>
<evidence type="ECO:0000256" key="1">
    <source>
        <dbReference type="PROSITE-ProRule" id="PRU00176"/>
    </source>
</evidence>
<feature type="region of interest" description="Disordered" evidence="2">
    <location>
        <begin position="163"/>
        <end position="189"/>
    </location>
</feature>
<evidence type="ECO:0000313" key="5">
    <source>
        <dbReference type="EMBL" id="THD19506.1"/>
    </source>
</evidence>